<proteinExistence type="evidence at transcript level"/>
<dbReference type="InterPro" id="IPR027417">
    <property type="entry name" value="P-loop_NTPase"/>
</dbReference>
<dbReference type="EMBL" id="DQ864845">
    <property type="protein sequence ID" value="ABI14260.1"/>
    <property type="molecule type" value="mRNA"/>
</dbReference>
<dbReference type="Gene3D" id="3.40.50.300">
    <property type="entry name" value="P-loop containing nucleotide triphosphate hydrolases"/>
    <property type="match status" value="1"/>
</dbReference>
<organism evidence="1">
    <name type="scientific">Pfiesteria piscicida</name>
    <name type="common">Phantom dinoflagellate</name>
    <dbReference type="NCBI Taxonomy" id="71001"/>
    <lineage>
        <taxon>Eukaryota</taxon>
        <taxon>Sar</taxon>
        <taxon>Alveolata</taxon>
        <taxon>Dinophyceae</taxon>
        <taxon>Peridiniales</taxon>
        <taxon>Pfiesteriaceae</taxon>
        <taxon>Pfiesteria</taxon>
    </lineage>
</organism>
<protein>
    <submittedName>
        <fullName evidence="1">ATPase-like protein</fullName>
    </submittedName>
</protein>
<dbReference type="AlphaFoldDB" id="A3E3J3"/>
<name>A3E3J3_PFIPI</name>
<sequence length="385" mass="44615">MQQLMGYIGYQPIPVEQGEPPHQPWWRRLAIFLLWVLPMIDIAANVSSFVVGMFAAREQYVQDNAPNPCDVHLTNLANNMMEPFHHELPPIHVNRTVLFTELSEMVERSRHPHSQVRMIVVLGRRQVGKTSIVRERFMNEKNVYYHDCSARNMHLGEDRDRACGNQYLSKVHVQSIIHDVYKKTSQNITLIFDIPHNAENSDVTRVYEDMKSMVYDDAAVRAPVLGVIILSNHYQIDAFPRDSGRFETLWVGNLEQPEAFEYLDKMGADKKVIDETGPGLRELSWATRLPQWKRQVDRSVSSAWSNKNGRRLMQRISPGGLGGVTLMDLVLMENRDGFSTDDLFHIVRPFSEVFYFDVDRQAFFFVSPYHNTTFLNMNVKQRTEL</sequence>
<accession>A3E3J3</accession>
<reference evidence="1" key="1">
    <citation type="journal article" date="2007" name="Proc. Natl. Acad. Sci. U.S.A.">
        <title>Spliced leader RNA trans-splicing in dinoflagellates.</title>
        <authorList>
            <person name="Zhang H."/>
            <person name="Hou Y."/>
            <person name="Miranda L."/>
            <person name="Campbell D.A."/>
            <person name="Sturm N.R."/>
            <person name="Gaasterland T."/>
            <person name="Lin S."/>
        </authorList>
    </citation>
    <scope>NUCLEOTIDE SEQUENCE</scope>
</reference>
<evidence type="ECO:0000313" key="1">
    <source>
        <dbReference type="EMBL" id="ABI14260.1"/>
    </source>
</evidence>
<dbReference type="SUPFAM" id="SSF52540">
    <property type="entry name" value="P-loop containing nucleoside triphosphate hydrolases"/>
    <property type="match status" value="1"/>
</dbReference>